<dbReference type="SUPFAM" id="SSF53271">
    <property type="entry name" value="PRTase-like"/>
    <property type="match status" value="1"/>
</dbReference>
<dbReference type="AlphaFoldDB" id="A0A4S4NJK6"/>
<dbReference type="RefSeq" id="WP_136459079.1">
    <property type="nucleotide sequence ID" value="NZ_SRSF01000003.1"/>
</dbReference>
<gene>
    <name evidence="2" type="ORF">E4021_10355</name>
</gene>
<proteinExistence type="inferred from homology"/>
<name>A0A4S4NJK6_9BACT</name>
<keyword evidence="3" id="KW-1185">Reference proteome</keyword>
<dbReference type="Proteomes" id="UP000308528">
    <property type="component" value="Unassembled WGS sequence"/>
</dbReference>
<comment type="similarity">
    <text evidence="1">Belongs to the ComF/GntX family.</text>
</comment>
<organism evidence="2 3">
    <name type="scientific">Neolewinella litorea</name>
    <dbReference type="NCBI Taxonomy" id="2562452"/>
    <lineage>
        <taxon>Bacteria</taxon>
        <taxon>Pseudomonadati</taxon>
        <taxon>Bacteroidota</taxon>
        <taxon>Saprospiria</taxon>
        <taxon>Saprospirales</taxon>
        <taxon>Lewinellaceae</taxon>
        <taxon>Neolewinella</taxon>
    </lineage>
</organism>
<accession>A0A4S4NJK6</accession>
<evidence type="ECO:0000313" key="2">
    <source>
        <dbReference type="EMBL" id="THH39996.1"/>
    </source>
</evidence>
<dbReference type="PANTHER" id="PTHR47505">
    <property type="entry name" value="DNA UTILIZATION PROTEIN YHGH"/>
    <property type="match status" value="1"/>
</dbReference>
<dbReference type="PANTHER" id="PTHR47505:SF1">
    <property type="entry name" value="DNA UTILIZATION PROTEIN YHGH"/>
    <property type="match status" value="1"/>
</dbReference>
<dbReference type="InterPro" id="IPR000836">
    <property type="entry name" value="PRTase_dom"/>
</dbReference>
<protein>
    <submittedName>
        <fullName evidence="2">ComF family protein</fullName>
    </submittedName>
</protein>
<evidence type="ECO:0000256" key="1">
    <source>
        <dbReference type="ARBA" id="ARBA00008007"/>
    </source>
</evidence>
<comment type="caution">
    <text evidence="2">The sequence shown here is derived from an EMBL/GenBank/DDBJ whole genome shotgun (WGS) entry which is preliminary data.</text>
</comment>
<dbReference type="InterPro" id="IPR051910">
    <property type="entry name" value="ComF/GntX_DNA_util-trans"/>
</dbReference>
<dbReference type="EMBL" id="SRSF01000003">
    <property type="protein sequence ID" value="THH39996.1"/>
    <property type="molecule type" value="Genomic_DNA"/>
</dbReference>
<dbReference type="OrthoDB" id="9779910at2"/>
<sequence>MSLGSYFRGLSHLFFPALCLGCRRAVDRWDQLLCVACEAGLPPNDSYRYPENEVTDRLAGRLPLVFGAAAYTFREGTVCQRLIHDLKYHHRPDVGRKLGRRFGERLSQLPALDDLSGIVPVPIHRRRRHQRGYNQAEAIAEGLSGALGAPTLAKALRRRSFQGSQTKRGKLERLENVRDSFALGSGDFSGRHLMLVDDVLTTGATLDFCGNVLLEAFPDVRLSVAVLAVAER</sequence>
<dbReference type="CDD" id="cd06223">
    <property type="entry name" value="PRTases_typeI"/>
    <property type="match status" value="1"/>
</dbReference>
<evidence type="ECO:0000313" key="3">
    <source>
        <dbReference type="Proteomes" id="UP000308528"/>
    </source>
</evidence>
<reference evidence="2 3" key="1">
    <citation type="submission" date="2019-04" db="EMBL/GenBank/DDBJ databases">
        <title>Lewinella litorea sp. nov., isolated from a marine sand.</title>
        <authorList>
            <person name="Yoon J.-H."/>
        </authorList>
    </citation>
    <scope>NUCLEOTIDE SEQUENCE [LARGE SCALE GENOMIC DNA]</scope>
    <source>
        <strain evidence="2 3">HSMS-39</strain>
    </source>
</reference>
<dbReference type="Gene3D" id="3.40.50.2020">
    <property type="match status" value="1"/>
</dbReference>
<dbReference type="InterPro" id="IPR029057">
    <property type="entry name" value="PRTase-like"/>
</dbReference>